<dbReference type="InterPro" id="IPR000873">
    <property type="entry name" value="AMP-dep_synth/lig_dom"/>
</dbReference>
<dbReference type="InterPro" id="IPR036736">
    <property type="entry name" value="ACP-like_sf"/>
</dbReference>
<dbReference type="EMBL" id="FZNY01000001">
    <property type="protein sequence ID" value="SNR35137.1"/>
    <property type="molecule type" value="Genomic_DNA"/>
</dbReference>
<dbReference type="Gene3D" id="3.30.559.30">
    <property type="entry name" value="Nonribosomal peptide synthetase, condensation domain"/>
    <property type="match status" value="3"/>
</dbReference>
<dbReference type="InterPro" id="IPR042099">
    <property type="entry name" value="ANL_N_sf"/>
</dbReference>
<dbReference type="NCBIfam" id="NF003417">
    <property type="entry name" value="PRK04813.1"/>
    <property type="match status" value="3"/>
</dbReference>
<evidence type="ECO:0000313" key="7">
    <source>
        <dbReference type="Proteomes" id="UP000198379"/>
    </source>
</evidence>
<name>A0A238VLZ8_9FLAO</name>
<dbReference type="GO" id="GO:0031177">
    <property type="term" value="F:phosphopantetheine binding"/>
    <property type="evidence" value="ECO:0007669"/>
    <property type="project" value="TreeGrafter"/>
</dbReference>
<dbReference type="InterPro" id="IPR023213">
    <property type="entry name" value="CAT-like_dom_sf"/>
</dbReference>
<dbReference type="GO" id="GO:0044550">
    <property type="term" value="P:secondary metabolite biosynthetic process"/>
    <property type="evidence" value="ECO:0007669"/>
    <property type="project" value="UniProtKB-ARBA"/>
</dbReference>
<feature type="domain" description="Carrier" evidence="5">
    <location>
        <begin position="1986"/>
        <end position="2061"/>
    </location>
</feature>
<dbReference type="InterPro" id="IPR020845">
    <property type="entry name" value="AMP-binding_CS"/>
</dbReference>
<dbReference type="InterPro" id="IPR025110">
    <property type="entry name" value="AMP-bd_C"/>
</dbReference>
<dbReference type="SUPFAM" id="SSF47336">
    <property type="entry name" value="ACP-like"/>
    <property type="match status" value="3"/>
</dbReference>
<dbReference type="PROSITE" id="PS00012">
    <property type="entry name" value="PHOSPHOPANTETHEINE"/>
    <property type="match status" value="1"/>
</dbReference>
<evidence type="ECO:0000256" key="4">
    <source>
        <dbReference type="ARBA" id="ARBA00022553"/>
    </source>
</evidence>
<feature type="domain" description="Carrier" evidence="5">
    <location>
        <begin position="939"/>
        <end position="1014"/>
    </location>
</feature>
<dbReference type="SUPFAM" id="SSF52777">
    <property type="entry name" value="CoA-dependent acyltransferases"/>
    <property type="match status" value="6"/>
</dbReference>
<dbReference type="Gene3D" id="3.30.559.10">
    <property type="entry name" value="Chloramphenicol acetyltransferase-like domain"/>
    <property type="match status" value="3"/>
</dbReference>
<dbReference type="FunFam" id="1.10.1200.10:FF:000005">
    <property type="entry name" value="Nonribosomal peptide synthetase 1"/>
    <property type="match status" value="3"/>
</dbReference>
<dbReference type="Gene3D" id="3.40.50.12780">
    <property type="entry name" value="N-terminal domain of ligase-like"/>
    <property type="match status" value="2"/>
</dbReference>
<keyword evidence="7" id="KW-1185">Reference proteome</keyword>
<evidence type="ECO:0000313" key="6">
    <source>
        <dbReference type="EMBL" id="SNR35137.1"/>
    </source>
</evidence>
<evidence type="ECO:0000256" key="3">
    <source>
        <dbReference type="ARBA" id="ARBA00022450"/>
    </source>
</evidence>
<dbReference type="InterPro" id="IPR001242">
    <property type="entry name" value="Condensation_dom"/>
</dbReference>
<dbReference type="PANTHER" id="PTHR45527">
    <property type="entry name" value="NONRIBOSOMAL PEPTIDE SYNTHETASE"/>
    <property type="match status" value="1"/>
</dbReference>
<keyword evidence="4" id="KW-0597">Phosphoprotein</keyword>
<dbReference type="GO" id="GO:0005737">
    <property type="term" value="C:cytoplasm"/>
    <property type="evidence" value="ECO:0007669"/>
    <property type="project" value="TreeGrafter"/>
</dbReference>
<evidence type="ECO:0000259" key="5">
    <source>
        <dbReference type="PROSITE" id="PS50075"/>
    </source>
</evidence>
<dbReference type="Proteomes" id="UP000198379">
    <property type="component" value="Unassembled WGS sequence"/>
</dbReference>
<gene>
    <name evidence="6" type="ORF">SAMN06265376_1013</name>
</gene>
<reference evidence="6 7" key="1">
    <citation type="submission" date="2017-06" db="EMBL/GenBank/DDBJ databases">
        <authorList>
            <person name="Kim H.J."/>
            <person name="Triplett B.A."/>
        </authorList>
    </citation>
    <scope>NUCLEOTIDE SEQUENCE [LARGE SCALE GENOMIC DNA]</scope>
    <source>
        <strain evidence="6 7">DSM 25597</strain>
    </source>
</reference>
<dbReference type="CDD" id="cd19531">
    <property type="entry name" value="LCL_NRPS-like"/>
    <property type="match status" value="2"/>
</dbReference>
<accession>A0A238VLZ8</accession>
<evidence type="ECO:0000256" key="1">
    <source>
        <dbReference type="ARBA" id="ARBA00001957"/>
    </source>
</evidence>
<sequence>MKNNVTNVQKYIWLDQMLESESPRYNIGGYASINGSIDVERFKLALTILAKENDIFSFVFEEKSGFPSYTIQEAVPGLGLVYIEESDESKAIHAIKEDFIIPFDFKNDQRLYKMWLLQISPTSYIWYCKLHHIVSDGFSFQLLFNKLNRIYKQLETNTVYDDTLIEKNTYSYENFITSEETYRASEEFSKDRDFWIDRYTDLPSLVYAGTNKTNSHCNVSLVLSKEESESLWAFSKTERLGVFHLLLGCWSIMMSKYYNTSDVNLGMPILNRKNAVEKRTLGPFISLLPLKLSIDTSITVRDFIKEIKSTLFMCFRHQRFQQVDILRNLSQEVSKLYDVRMSYQRMQYETEFSGNQSEIYPLSNDGEEDPISIHIYEALDGQISFRFDINEKYVSRDELDQLIISFKNVLTQLEEIKNLQIAAVEIASKEQLEEIQKISNGPIIERPEETFIDLWNTILHNHTSKTAVTYQATSLTYETLEAHANTIASYLQVKGVKKGSKVGVMVSRSEKSIIGALAALKAGAVYVPIDDTYPVERKQYIIEDAQLEFILTDSSSQTIVEERECNIDTIIESYTGLEKFTPVPLEAQDEAYIIYTSGSTGKPKGVVINHASLYDYIVTFREYFNLNDQDVVLQQASTSFDTSIEEIFPILSIGGNLVIANDTKDFNELLKECEYHKVTLLSTNPFVLQYLNDNYTKYDFDFKTLISGGDVLKPHQIDQLIDTYNVYNTYGPTESTVCATYHKVAKTDTILPIGKPITNRGVYLLDGTKILPKGAIGEIGLSGIGLAVSYLNKKELTDQAFLNINGKRIYKTGDLGKWDANNNLIFYGRKDNQISYKGYRIEVGEIEQAIQQANVYVIDSYVCIKEVKGMPILVAYLVANESFVNIATLVKDLKGYLPEFMIPTHFVIIEAIPLLPNGKIDIKSLPEAVTVNTNKAVVLPSTEEEKEIAAIWEELLKLDEVDVTVSFFELGGHSLLANQFISNLRDQKGIELSLKDFYKSPTIKEISELVPSLDKKEIQNIIAPQQELYPLSYAQDRLWFLNQLDTEDTSYHVSRAIKLTGQVAVDILENTFSKLIEKHEILRTVFVNNEGEPYQKILSPFAFHIPVKDCTDIRDEAKEKVISESLEQLESISFEIEEGPLFRVELLKFSEKESVLLFCEHHLILDGWTQGILFRDFVDIYNELKRNPEFEVKKPEVTFKDYAYWEKESFRESVLNKKLEFWEEKFDGFSNEQLLPLDYNRPITSSKNGGTISHVFSLEFSEKLRRFSEKQHVSLFITMMTAFKIALYKFSDQTDICIGTAVANRRYKEFQEVLGMIVNTIALRTTFNSDHTLMDVLHKVKETCLDAYTHDDTPFGKVVERINPERGLNTHPLFQYMFSFVNVPIQSMSLLDAEIEIIKGHNKASQFDISVVVNTIYEQISDTVNDQLDRRISVEWDYNSDIFMHTTMERILMAYLNILEALIVNPTQSLTTLNYIPESEKEMLLQDFNATSVTYPSHHTIVDLLVSQVENTPNAIALEFNDKKFTYRELDILSNQLANYLLTRFEIEIEDLITVKLERSEWLYIALVAILKTGGAYVPIDPNYPQQRIDFIEEDTKSKVTIHEELILDFLTKQESYSAQLPVVSLDAKNLAYIIYTSGSTGNPKGVMIEHKSLVNYITDQSKAFDFNTSERVLQFSNPAFDASMEQIFLALLNGATLVGVSKDRIMDPVGFTKVLKEYAITHIHATPSYLEHVQGLDSCKHLRRIIAGGEACSKSLAKRLCAVANFYNEYGPTETTISSTMCKVQENHLERDIISIGTPVANTQTYILSDDLSLKPIGVFGELCISGDGLSRGYLHREDLTSEKFVAHPFIEGERLYKTGDIARWLSDGTIEFLGRKDDQVKVRGYRIELGEIEHAIQLQDNINQCVVVVKEVDGDQAIVAYIVSDTAIDKQELRMALSNQLPDYMLPNYYVEIAEIPLTSNGKMDKKSLPSIASNDRIKNTYIAPSTTLEKQLVAIWEEVLGVSKIGLTDNFFELGGHSLKMTLVVNKIKNRLGYDLTIKEMFLNPTIASIVPKLGDRTFDTIPKAALQADYPLTSSQHRLWILSQFEGGNKAYNIPGSFELEGVLDVEKLKEAFNSIIARHEVLRTFFKRNDEGEVRQCVVDALGIDFEMECYDYSEAEDQENALEKRVANSYKYQFDLEEAPLVRLHLIRLSEDRHVLLFNMHHIISDGWSMEVLSKELITIYDHLVQAKEINLPELSIQYKDYASWIGSEAQKAKLEMAEAYWLHTFSGELPVLELPTHKMRPKIKTYVGDSITYDFSKETSTRLKLFSQENNMSLFMVLMTGVNGILSRYTNTNDIIVGTPIAGRDHTDLENQIGLYLNTLAIRTQFEKDATFEELLATQKETLLNAYEHQDYPLDNLVEELGLGRDTSRSGLFDVLVVLQNQQDLFGSGGLEMNGLTLKPYTGYQRKVSQFDISFLFSEKEGQLSLQIEYNTDIYESDFIERLGYHLNNFLQEGMNTPTHSVANLNYLGSSEESQLLYDFNDTQVEYPSTTIVDLFVAQVSKTPNHTALIIGNKQFTYKELDEVSNELAHYLLSNYELSVEDLVGVKLERNEWLLISLLAVLKAGCAYVPLDTNYPAQRIAYIEQDSQCKVTIDQDMIEVFVKAAPISTALPKVTFDAASLAYVIYTSGSTGKPKGVMITHDNASTMLQWSISEFEDTDIEIMYAVTSHCFDLSVYEFFYPLSIGKPIRLLENGLAISDYAATDSNILINTVPSVIQTLIEKEMDFSNVVGINLAGEPFPPSITSYFKDSGIALRNLYGPSEDTTYSSIYHVEKVYNRSVPIGKGIDNTQFYILSDSLALQPVGVVGEICISGDGLSRGYLNQPELTKEKFVFNRFRESGLLYKTGDLGKWLPNGTIEYVGRKDSQVKIRGHRIELGEIEHVLLSQNEIDQCVVMTSKIQDELAIVSYLVSESPVDKQLLRLSLTKELPEYMLPSYYVFLDEMPLTPNGKIDKKALPEVSSNDVIQREYTAPSNEIEEGLVAIWKDVLGVEGIGVTDNFFELGGNSLKATVLVNRINKAYNTRFSIQDLYETQEIMGVSKKLEFIVFQSQLEVDSVDELTI</sequence>
<dbReference type="Gene3D" id="3.40.50.980">
    <property type="match status" value="2"/>
</dbReference>
<dbReference type="Gene3D" id="3.30.300.30">
    <property type="match status" value="3"/>
</dbReference>
<protein>
    <submittedName>
        <fullName evidence="6">Amino acid adenylation domain-containing protein</fullName>
    </submittedName>
</protein>
<feature type="domain" description="Carrier" evidence="5">
    <location>
        <begin position="3018"/>
        <end position="3093"/>
    </location>
</feature>
<proteinExistence type="inferred from homology"/>
<comment type="cofactor">
    <cofactor evidence="1">
        <name>pantetheine 4'-phosphate</name>
        <dbReference type="ChEBI" id="CHEBI:47942"/>
    </cofactor>
</comment>
<keyword evidence="3" id="KW-0596">Phosphopantetheine</keyword>
<dbReference type="SUPFAM" id="SSF56801">
    <property type="entry name" value="Acetyl-CoA synthetase-like"/>
    <property type="match status" value="3"/>
</dbReference>
<dbReference type="Pfam" id="PF00550">
    <property type="entry name" value="PP-binding"/>
    <property type="match status" value="3"/>
</dbReference>
<organism evidence="6 7">
    <name type="scientific">Dokdonia pacifica</name>
    <dbReference type="NCBI Taxonomy" id="1627892"/>
    <lineage>
        <taxon>Bacteria</taxon>
        <taxon>Pseudomonadati</taxon>
        <taxon>Bacteroidota</taxon>
        <taxon>Flavobacteriia</taxon>
        <taxon>Flavobacteriales</taxon>
        <taxon>Flavobacteriaceae</taxon>
        <taxon>Dokdonia</taxon>
    </lineage>
</organism>
<dbReference type="FunFam" id="3.30.300.30:FF:000010">
    <property type="entry name" value="Enterobactin synthetase component F"/>
    <property type="match status" value="1"/>
</dbReference>
<dbReference type="FunFam" id="3.30.559.10:FF:000012">
    <property type="entry name" value="Non-ribosomal peptide synthetase"/>
    <property type="match status" value="1"/>
</dbReference>
<dbReference type="OrthoDB" id="4317020at2"/>
<dbReference type="Pfam" id="PF00668">
    <property type="entry name" value="Condensation"/>
    <property type="match status" value="3"/>
</dbReference>
<dbReference type="RefSeq" id="WP_089369388.1">
    <property type="nucleotide sequence ID" value="NZ_BMEP01000002.1"/>
</dbReference>
<dbReference type="PANTHER" id="PTHR45527:SF1">
    <property type="entry name" value="FATTY ACID SYNTHASE"/>
    <property type="match status" value="1"/>
</dbReference>
<dbReference type="Gene3D" id="2.30.38.10">
    <property type="entry name" value="Luciferase, Domain 3"/>
    <property type="match status" value="1"/>
</dbReference>
<comment type="similarity">
    <text evidence="2">Belongs to the ATP-dependent AMP-binding enzyme family.</text>
</comment>
<dbReference type="GO" id="GO:0043041">
    <property type="term" value="P:amino acid activation for nonribosomal peptide biosynthetic process"/>
    <property type="evidence" value="ECO:0007669"/>
    <property type="project" value="TreeGrafter"/>
</dbReference>
<dbReference type="FunFam" id="2.30.38.10:FF:000001">
    <property type="entry name" value="Non-ribosomal peptide synthetase PvdI"/>
    <property type="match status" value="1"/>
</dbReference>
<dbReference type="InterPro" id="IPR006162">
    <property type="entry name" value="Ppantetheine_attach_site"/>
</dbReference>
<dbReference type="InterPro" id="IPR045851">
    <property type="entry name" value="AMP-bd_C_sf"/>
</dbReference>
<dbReference type="GO" id="GO:0003824">
    <property type="term" value="F:catalytic activity"/>
    <property type="evidence" value="ECO:0007669"/>
    <property type="project" value="InterPro"/>
</dbReference>
<dbReference type="Pfam" id="PF00501">
    <property type="entry name" value="AMP-binding"/>
    <property type="match status" value="3"/>
</dbReference>
<dbReference type="PROSITE" id="PS50075">
    <property type="entry name" value="CARRIER"/>
    <property type="match status" value="3"/>
</dbReference>
<dbReference type="Pfam" id="PF13193">
    <property type="entry name" value="AMP-binding_C"/>
    <property type="match status" value="2"/>
</dbReference>
<dbReference type="PROSITE" id="PS00455">
    <property type="entry name" value="AMP_BINDING"/>
    <property type="match status" value="3"/>
</dbReference>
<evidence type="ECO:0000256" key="2">
    <source>
        <dbReference type="ARBA" id="ARBA00006432"/>
    </source>
</evidence>
<dbReference type="FunFam" id="3.40.50.12780:FF:000012">
    <property type="entry name" value="Non-ribosomal peptide synthetase"/>
    <property type="match status" value="1"/>
</dbReference>
<dbReference type="Gene3D" id="1.10.1200.10">
    <property type="entry name" value="ACP-like"/>
    <property type="match status" value="3"/>
</dbReference>
<dbReference type="NCBIfam" id="TIGR01733">
    <property type="entry name" value="AA-adenyl-dom"/>
    <property type="match status" value="3"/>
</dbReference>
<dbReference type="InterPro" id="IPR009081">
    <property type="entry name" value="PP-bd_ACP"/>
</dbReference>
<dbReference type="FunFam" id="3.40.50.980:FF:000001">
    <property type="entry name" value="Non-ribosomal peptide synthetase"/>
    <property type="match status" value="1"/>
</dbReference>
<dbReference type="CDD" id="cd05930">
    <property type="entry name" value="A_NRPS"/>
    <property type="match status" value="3"/>
</dbReference>
<dbReference type="InterPro" id="IPR010071">
    <property type="entry name" value="AA_adenyl_dom"/>
</dbReference>